<name>A0A8C6TWP4_9GOBI</name>
<dbReference type="PANTHER" id="PTHR15904">
    <property type="entry name" value="FAM13"/>
    <property type="match status" value="1"/>
</dbReference>
<dbReference type="PROSITE" id="PS50238">
    <property type="entry name" value="RHOGAP"/>
    <property type="match status" value="1"/>
</dbReference>
<dbReference type="InterPro" id="IPR039102">
    <property type="entry name" value="FAM13"/>
</dbReference>
<reference evidence="2" key="2">
    <citation type="submission" date="2025-09" db="UniProtKB">
        <authorList>
            <consortium name="Ensembl"/>
        </authorList>
    </citation>
    <scope>IDENTIFICATION</scope>
</reference>
<dbReference type="Ensembl" id="ENSNMLT00000028288.1">
    <property type="protein sequence ID" value="ENSNMLP00000025294.1"/>
    <property type="gene ID" value="ENSNMLG00000016187.1"/>
</dbReference>
<dbReference type="GO" id="GO:0007165">
    <property type="term" value="P:signal transduction"/>
    <property type="evidence" value="ECO:0007669"/>
    <property type="project" value="InterPro"/>
</dbReference>
<evidence type="ECO:0000313" key="2">
    <source>
        <dbReference type="Ensembl" id="ENSNMLP00000025294.1"/>
    </source>
</evidence>
<accession>A0A8C6TWP4</accession>
<dbReference type="SUPFAM" id="SSF48350">
    <property type="entry name" value="GTPase activation domain, GAP"/>
    <property type="match status" value="1"/>
</dbReference>
<proteinExistence type="predicted"/>
<dbReference type="AlphaFoldDB" id="A0A8C6TWP4"/>
<dbReference type="PANTHER" id="PTHR15904:SF18">
    <property type="entry name" value="PROTEIN FAM13A"/>
    <property type="match status" value="1"/>
</dbReference>
<reference evidence="2" key="1">
    <citation type="submission" date="2025-08" db="UniProtKB">
        <authorList>
            <consortium name="Ensembl"/>
        </authorList>
    </citation>
    <scope>IDENTIFICATION</scope>
</reference>
<dbReference type="InterPro" id="IPR000198">
    <property type="entry name" value="RhoGAP_dom"/>
</dbReference>
<keyword evidence="3" id="KW-1185">Reference proteome</keyword>
<evidence type="ECO:0000313" key="3">
    <source>
        <dbReference type="Proteomes" id="UP000694523"/>
    </source>
</evidence>
<protein>
    <recommendedName>
        <fullName evidence="1">Rho-GAP domain-containing protein</fullName>
    </recommendedName>
</protein>
<organism evidence="2 3">
    <name type="scientific">Neogobius melanostomus</name>
    <name type="common">round goby</name>
    <dbReference type="NCBI Taxonomy" id="47308"/>
    <lineage>
        <taxon>Eukaryota</taxon>
        <taxon>Metazoa</taxon>
        <taxon>Chordata</taxon>
        <taxon>Craniata</taxon>
        <taxon>Vertebrata</taxon>
        <taxon>Euteleostomi</taxon>
        <taxon>Actinopterygii</taxon>
        <taxon>Neopterygii</taxon>
        <taxon>Teleostei</taxon>
        <taxon>Neoteleostei</taxon>
        <taxon>Acanthomorphata</taxon>
        <taxon>Gobiaria</taxon>
        <taxon>Gobiiformes</taxon>
        <taxon>Gobioidei</taxon>
        <taxon>Gobiidae</taxon>
        <taxon>Benthophilinae</taxon>
        <taxon>Neogobiini</taxon>
        <taxon>Neogobius</taxon>
    </lineage>
</organism>
<dbReference type="SMART" id="SM00324">
    <property type="entry name" value="RhoGAP"/>
    <property type="match status" value="1"/>
</dbReference>
<dbReference type="Proteomes" id="UP000694523">
    <property type="component" value="Unplaced"/>
</dbReference>
<feature type="domain" description="Rho-GAP" evidence="1">
    <location>
        <begin position="42"/>
        <end position="201"/>
    </location>
</feature>
<dbReference type="Pfam" id="PF00620">
    <property type="entry name" value="RhoGAP"/>
    <property type="match status" value="1"/>
</dbReference>
<sequence>ISFFLQHNKAAVKVREDMLKMVHIPVLKPRGTVNNQPRVFGKCLRDLQEQGLLKDGVPLVVKRMVEHIRSHGLDQEGLFRVNGNVRAVDSLKQRLESGEDMDLVSECDVSTVASLLKLYLRELPQALIGSTVQKALIQHYQDCRDSGSCSDISDLLQLLPDVHLSLLRYLCQFLTQVEHNHKVNRMTAHNLATVFGPSIFQ</sequence>
<dbReference type="InterPro" id="IPR008936">
    <property type="entry name" value="Rho_GTPase_activation_prot"/>
</dbReference>
<evidence type="ECO:0000259" key="1">
    <source>
        <dbReference type="PROSITE" id="PS50238"/>
    </source>
</evidence>
<dbReference type="Gene3D" id="1.10.555.10">
    <property type="entry name" value="Rho GTPase activation protein"/>
    <property type="match status" value="1"/>
</dbReference>